<dbReference type="AlphaFoldDB" id="A0A098ED50"/>
<evidence type="ECO:0000313" key="1">
    <source>
        <dbReference type="EMBL" id="CEG13943.1"/>
    </source>
</evidence>
<proteinExistence type="predicted"/>
<accession>A0A098ED50</accession>
<protein>
    <submittedName>
        <fullName evidence="1">Uncharacterized protein</fullName>
    </submittedName>
</protein>
<reference evidence="1" key="1">
    <citation type="submission" date="2014-09" db="EMBL/GenBank/DDBJ databases">
        <authorList>
            <person name="Probst J Alexander"/>
        </authorList>
    </citation>
    <scope>NUCLEOTIDE SEQUENCE</scope>
</reference>
<organism evidence="1">
    <name type="scientific">groundwater metagenome</name>
    <dbReference type="NCBI Taxonomy" id="717931"/>
    <lineage>
        <taxon>unclassified sequences</taxon>
        <taxon>metagenomes</taxon>
        <taxon>ecological metagenomes</taxon>
    </lineage>
</organism>
<name>A0A098ED50_9ZZZZ</name>
<dbReference type="EMBL" id="CCXY01000441">
    <property type="protein sequence ID" value="CEG13943.1"/>
    <property type="molecule type" value="Genomic_DNA"/>
</dbReference>
<sequence length="47" mass="5383">MVKEVDRFYPTCIIKHNHNDGKPWYPDAVLDPISFSSLEPFISNSCA</sequence>
<gene>
    <name evidence="1" type="ORF">MSIBF_A750001</name>
</gene>